<organism evidence="6 7">
    <name type="scientific">Actinophytocola algeriensis</name>
    <dbReference type="NCBI Taxonomy" id="1768010"/>
    <lineage>
        <taxon>Bacteria</taxon>
        <taxon>Bacillati</taxon>
        <taxon>Actinomycetota</taxon>
        <taxon>Actinomycetes</taxon>
        <taxon>Pseudonocardiales</taxon>
        <taxon>Pseudonocardiaceae</taxon>
    </lineage>
</organism>
<dbReference type="PIRSF" id="PIRSF001365">
    <property type="entry name" value="DHDPS"/>
    <property type="match status" value="1"/>
</dbReference>
<sequence length="313" mass="32458">MHRTGTELLSGVTVPLVTPMEPGGTPSAAAAGALLDALHGAGIHRLMLLGSNGEGPLIPARWLAPFVEGVIARWRSLCGSSGVVTVNVTAPGTAEALDRAAVAVAAGADALVMSPPIYFHHREDEIVDHYAALAGTGLPVIAYNAPRYSNPITPAVLDGLLALGDVVGVKDSSGDLEWLAHLVERARDRPGFAVSQGAETQLAAALDLGADGITPGVANLAPKLSLRLVAAHAAGDRAEVTRLQDRITGLTKLHTIRPGTPAVKEILAQRSLCPPHVAPPLRQCTTAQGAELRKFMAPHEAQLIHPTNGQQHG</sequence>
<dbReference type="SUPFAM" id="SSF51569">
    <property type="entry name" value="Aldolase"/>
    <property type="match status" value="1"/>
</dbReference>
<proteinExistence type="inferred from homology"/>
<protein>
    <submittedName>
        <fullName evidence="6">4-hydroxy-tetrahydrodipicolinate synthase</fullName>
        <ecNumber evidence="6">4.3.3.7</ecNumber>
    </submittedName>
</protein>
<evidence type="ECO:0000313" key="6">
    <source>
        <dbReference type="EMBL" id="MBB4906007.1"/>
    </source>
</evidence>
<reference evidence="6 7" key="1">
    <citation type="submission" date="2020-08" db="EMBL/GenBank/DDBJ databases">
        <title>Genomic Encyclopedia of Type Strains, Phase III (KMG-III): the genomes of soil and plant-associated and newly described type strains.</title>
        <authorList>
            <person name="Whitman W."/>
        </authorList>
    </citation>
    <scope>NUCLEOTIDE SEQUENCE [LARGE SCALE GENOMIC DNA]</scope>
    <source>
        <strain evidence="6 7">CECT 8960</strain>
    </source>
</reference>
<evidence type="ECO:0000256" key="4">
    <source>
        <dbReference type="PIRNR" id="PIRNR001365"/>
    </source>
</evidence>
<keyword evidence="7" id="KW-1185">Reference proteome</keyword>
<dbReference type="Gene3D" id="3.20.20.70">
    <property type="entry name" value="Aldolase class I"/>
    <property type="match status" value="1"/>
</dbReference>
<dbReference type="Pfam" id="PF00701">
    <property type="entry name" value="DHDPS"/>
    <property type="match status" value="1"/>
</dbReference>
<evidence type="ECO:0000313" key="7">
    <source>
        <dbReference type="Proteomes" id="UP000520767"/>
    </source>
</evidence>
<dbReference type="PANTHER" id="PTHR12128">
    <property type="entry name" value="DIHYDRODIPICOLINATE SYNTHASE"/>
    <property type="match status" value="1"/>
</dbReference>
<dbReference type="SMART" id="SM01130">
    <property type="entry name" value="DHDPS"/>
    <property type="match status" value="1"/>
</dbReference>
<gene>
    <name evidence="6" type="ORF">FHR82_002224</name>
</gene>
<keyword evidence="2 4" id="KW-0456">Lyase</keyword>
<dbReference type="RefSeq" id="WP_184810145.1">
    <property type="nucleotide sequence ID" value="NZ_JACHJQ010000002.1"/>
</dbReference>
<name>A0A7W7Q305_9PSEU</name>
<evidence type="ECO:0000256" key="5">
    <source>
        <dbReference type="PIRSR" id="PIRSR001365-1"/>
    </source>
</evidence>
<dbReference type="CDD" id="cd00408">
    <property type="entry name" value="DHDPS-like"/>
    <property type="match status" value="1"/>
</dbReference>
<dbReference type="PANTHER" id="PTHR12128:SF66">
    <property type="entry name" value="4-HYDROXY-2-OXOGLUTARATE ALDOLASE, MITOCHONDRIAL"/>
    <property type="match status" value="1"/>
</dbReference>
<dbReference type="InterPro" id="IPR002220">
    <property type="entry name" value="DapA-like"/>
</dbReference>
<dbReference type="AlphaFoldDB" id="A0A7W7Q305"/>
<dbReference type="Proteomes" id="UP000520767">
    <property type="component" value="Unassembled WGS sequence"/>
</dbReference>
<dbReference type="EC" id="4.3.3.7" evidence="6"/>
<evidence type="ECO:0000256" key="3">
    <source>
        <dbReference type="ARBA" id="ARBA00023270"/>
    </source>
</evidence>
<dbReference type="EMBL" id="JACHJQ010000002">
    <property type="protein sequence ID" value="MBB4906007.1"/>
    <property type="molecule type" value="Genomic_DNA"/>
</dbReference>
<comment type="similarity">
    <text evidence="1 4">Belongs to the DapA family.</text>
</comment>
<comment type="caution">
    <text evidence="6">The sequence shown here is derived from an EMBL/GenBank/DDBJ whole genome shotgun (WGS) entry which is preliminary data.</text>
</comment>
<feature type="active site" description="Proton donor/acceptor" evidence="5">
    <location>
        <position position="143"/>
    </location>
</feature>
<dbReference type="PROSITE" id="PS00666">
    <property type="entry name" value="DHDPS_2"/>
    <property type="match status" value="1"/>
</dbReference>
<evidence type="ECO:0000256" key="1">
    <source>
        <dbReference type="ARBA" id="ARBA00007592"/>
    </source>
</evidence>
<dbReference type="InterPro" id="IPR013785">
    <property type="entry name" value="Aldolase_TIM"/>
</dbReference>
<dbReference type="GO" id="GO:0008840">
    <property type="term" value="F:4-hydroxy-tetrahydrodipicolinate synthase activity"/>
    <property type="evidence" value="ECO:0007669"/>
    <property type="project" value="UniProtKB-EC"/>
</dbReference>
<dbReference type="InterPro" id="IPR020625">
    <property type="entry name" value="Schiff_base-form_aldolases_AS"/>
</dbReference>
<keyword evidence="3" id="KW-0704">Schiff base</keyword>
<dbReference type="GO" id="GO:0044281">
    <property type="term" value="P:small molecule metabolic process"/>
    <property type="evidence" value="ECO:0007669"/>
    <property type="project" value="UniProtKB-ARBA"/>
</dbReference>
<feature type="active site" description="Schiff-base intermediate with substrate" evidence="5">
    <location>
        <position position="170"/>
    </location>
</feature>
<evidence type="ECO:0000256" key="2">
    <source>
        <dbReference type="ARBA" id="ARBA00023239"/>
    </source>
</evidence>
<accession>A0A7W7Q305</accession>